<name>A0ABR2LWA8_9ASPA</name>
<dbReference type="Proteomes" id="UP001412067">
    <property type="component" value="Unassembled WGS sequence"/>
</dbReference>
<proteinExistence type="predicted"/>
<keyword evidence="3" id="KW-1185">Reference proteome</keyword>
<accession>A0ABR2LWA8</accession>
<feature type="region of interest" description="Disordered" evidence="1">
    <location>
        <begin position="1"/>
        <end position="56"/>
    </location>
</feature>
<evidence type="ECO:0000313" key="3">
    <source>
        <dbReference type="Proteomes" id="UP001412067"/>
    </source>
</evidence>
<feature type="compositionally biased region" description="Low complexity" evidence="1">
    <location>
        <begin position="29"/>
        <end position="40"/>
    </location>
</feature>
<sequence length="70" mass="7629">MRGDSGIRQKDCQKSLPHRHGQGDRSHNPASIISPSPASAGATRSFFGAATHPEDRRMRNCRNRCAAVTI</sequence>
<evidence type="ECO:0000313" key="2">
    <source>
        <dbReference type="EMBL" id="KAK8952667.1"/>
    </source>
</evidence>
<protein>
    <submittedName>
        <fullName evidence="2">Uncharacterized protein</fullName>
    </submittedName>
</protein>
<comment type="caution">
    <text evidence="2">The sequence shown here is derived from an EMBL/GenBank/DDBJ whole genome shotgun (WGS) entry which is preliminary data.</text>
</comment>
<reference evidence="2 3" key="1">
    <citation type="journal article" date="2022" name="Nat. Plants">
        <title>Genomes of leafy and leafless Platanthera orchids illuminate the evolution of mycoheterotrophy.</title>
        <authorList>
            <person name="Li M.H."/>
            <person name="Liu K.W."/>
            <person name="Li Z."/>
            <person name="Lu H.C."/>
            <person name="Ye Q.L."/>
            <person name="Zhang D."/>
            <person name="Wang J.Y."/>
            <person name="Li Y.F."/>
            <person name="Zhong Z.M."/>
            <person name="Liu X."/>
            <person name="Yu X."/>
            <person name="Liu D.K."/>
            <person name="Tu X.D."/>
            <person name="Liu B."/>
            <person name="Hao Y."/>
            <person name="Liao X.Y."/>
            <person name="Jiang Y.T."/>
            <person name="Sun W.H."/>
            <person name="Chen J."/>
            <person name="Chen Y.Q."/>
            <person name="Ai Y."/>
            <person name="Zhai J.W."/>
            <person name="Wu S.S."/>
            <person name="Zhou Z."/>
            <person name="Hsiao Y.Y."/>
            <person name="Wu W.L."/>
            <person name="Chen Y.Y."/>
            <person name="Lin Y.F."/>
            <person name="Hsu J.L."/>
            <person name="Li C.Y."/>
            <person name="Wang Z.W."/>
            <person name="Zhao X."/>
            <person name="Zhong W.Y."/>
            <person name="Ma X.K."/>
            <person name="Ma L."/>
            <person name="Huang J."/>
            <person name="Chen G.Z."/>
            <person name="Huang M.Z."/>
            <person name="Huang L."/>
            <person name="Peng D.H."/>
            <person name="Luo Y.B."/>
            <person name="Zou S.Q."/>
            <person name="Chen S.P."/>
            <person name="Lan S."/>
            <person name="Tsai W.C."/>
            <person name="Van de Peer Y."/>
            <person name="Liu Z.J."/>
        </authorList>
    </citation>
    <scope>NUCLEOTIDE SEQUENCE [LARGE SCALE GENOMIC DNA]</scope>
    <source>
        <strain evidence="2">Lor288</strain>
    </source>
</reference>
<organism evidence="2 3">
    <name type="scientific">Platanthera guangdongensis</name>
    <dbReference type="NCBI Taxonomy" id="2320717"/>
    <lineage>
        <taxon>Eukaryota</taxon>
        <taxon>Viridiplantae</taxon>
        <taxon>Streptophyta</taxon>
        <taxon>Embryophyta</taxon>
        <taxon>Tracheophyta</taxon>
        <taxon>Spermatophyta</taxon>
        <taxon>Magnoliopsida</taxon>
        <taxon>Liliopsida</taxon>
        <taxon>Asparagales</taxon>
        <taxon>Orchidaceae</taxon>
        <taxon>Orchidoideae</taxon>
        <taxon>Orchideae</taxon>
        <taxon>Orchidinae</taxon>
        <taxon>Platanthera</taxon>
    </lineage>
</organism>
<evidence type="ECO:0000256" key="1">
    <source>
        <dbReference type="SAM" id="MobiDB-lite"/>
    </source>
</evidence>
<gene>
    <name evidence="2" type="ORF">KSP40_PGU000207</name>
</gene>
<feature type="compositionally biased region" description="Basic and acidic residues" evidence="1">
    <location>
        <begin position="1"/>
        <end position="13"/>
    </location>
</feature>
<dbReference type="EMBL" id="JBBWWR010000014">
    <property type="protein sequence ID" value="KAK8952667.1"/>
    <property type="molecule type" value="Genomic_DNA"/>
</dbReference>